<dbReference type="Pfam" id="PF05168">
    <property type="entry name" value="HEPN"/>
    <property type="match status" value="1"/>
</dbReference>
<proteinExistence type="predicted"/>
<keyword evidence="3" id="KW-1185">Reference proteome</keyword>
<dbReference type="SUPFAM" id="SSF81593">
    <property type="entry name" value="Nucleotidyltransferase substrate binding subunit/domain"/>
    <property type="match status" value="1"/>
</dbReference>
<dbReference type="InterPro" id="IPR007842">
    <property type="entry name" value="HEPN_dom"/>
</dbReference>
<comment type="caution">
    <text evidence="2">The sequence shown here is derived from an EMBL/GenBank/DDBJ whole genome shotgun (WGS) entry which is preliminary data.</text>
</comment>
<dbReference type="AlphaFoldDB" id="A0A926E110"/>
<dbReference type="SMART" id="SM00748">
    <property type="entry name" value="HEPN"/>
    <property type="match status" value="1"/>
</dbReference>
<dbReference type="Proteomes" id="UP000610760">
    <property type="component" value="Unassembled WGS sequence"/>
</dbReference>
<evidence type="ECO:0000259" key="1">
    <source>
        <dbReference type="PROSITE" id="PS50910"/>
    </source>
</evidence>
<dbReference type="EMBL" id="JACRSV010000001">
    <property type="protein sequence ID" value="MBC8558987.1"/>
    <property type="molecule type" value="Genomic_DNA"/>
</dbReference>
<protein>
    <submittedName>
        <fullName evidence="2">HEPN domain-containing protein</fullName>
    </submittedName>
</protein>
<evidence type="ECO:0000313" key="3">
    <source>
        <dbReference type="Proteomes" id="UP000610760"/>
    </source>
</evidence>
<evidence type="ECO:0000313" key="2">
    <source>
        <dbReference type="EMBL" id="MBC8558987.1"/>
    </source>
</evidence>
<sequence>MTRHRSNPEDSRHFRDWVNAAYDDLRAAKLLLEDNTLNNCTAFHCQQCVEKALKSFILCRTHQTVDGHNLTWLCRRAAGLDGSFKQWLSESATLNRYYIETRYPTDIPTEISDATVYRLYKLTEEMFYYVTDEVGLTDRLDDLDAY</sequence>
<name>A0A926E110_9FIRM</name>
<dbReference type="PROSITE" id="PS50910">
    <property type="entry name" value="HEPN"/>
    <property type="match status" value="1"/>
</dbReference>
<reference evidence="2" key="1">
    <citation type="submission" date="2020-08" db="EMBL/GenBank/DDBJ databases">
        <title>Genome public.</title>
        <authorList>
            <person name="Liu C."/>
            <person name="Sun Q."/>
        </authorList>
    </citation>
    <scope>NUCLEOTIDE SEQUENCE</scope>
    <source>
        <strain evidence="2">NSJ-33</strain>
    </source>
</reference>
<organism evidence="2 3">
    <name type="scientific">Fumia xinanensis</name>
    <dbReference type="NCBI Taxonomy" id="2763659"/>
    <lineage>
        <taxon>Bacteria</taxon>
        <taxon>Bacillati</taxon>
        <taxon>Bacillota</taxon>
        <taxon>Clostridia</taxon>
        <taxon>Eubacteriales</taxon>
        <taxon>Oscillospiraceae</taxon>
        <taxon>Fumia</taxon>
    </lineage>
</organism>
<dbReference type="Gene3D" id="1.20.120.330">
    <property type="entry name" value="Nucleotidyltransferases domain 2"/>
    <property type="match status" value="1"/>
</dbReference>
<gene>
    <name evidence="2" type="ORF">H8710_02770</name>
</gene>
<dbReference type="RefSeq" id="WP_249293881.1">
    <property type="nucleotide sequence ID" value="NZ_JACRSV010000001.1"/>
</dbReference>
<feature type="domain" description="HEPN" evidence="1">
    <location>
        <begin position="18"/>
        <end position="126"/>
    </location>
</feature>
<accession>A0A926E110</accession>